<dbReference type="InterPro" id="IPR050759">
    <property type="entry name" value="Serine_protease_kringle"/>
</dbReference>
<dbReference type="InterPro" id="IPR000001">
    <property type="entry name" value="Kringle"/>
</dbReference>
<feature type="disulfide bond" evidence="3">
    <location>
        <begin position="143"/>
        <end position="166"/>
    </location>
</feature>
<sequence length="173" mass="20232">MTDISRRRADFVRFEVYNFSVCLSHLHFYNSESVRLFENGAMSKTGLNLKGELLSFNNLRFQRFSTRFDIATALYVSCTVQLTLACTLSNDQTGINYRGFIRKTPTGKNCQKWSSQEPHYHDKKNRIIGKDMYGAGDLETDYCRNPDKSPRPWCYTTDPDIRWEYCNIPNCLY</sequence>
<dbReference type="Proteomes" id="UP000011014">
    <property type="component" value="Unassembled WGS sequence"/>
</dbReference>
<evidence type="ECO:0000313" key="5">
    <source>
        <dbReference type="EMBL" id="CBY32759.1"/>
    </source>
</evidence>
<comment type="caution">
    <text evidence="3">Lacks conserved residue(s) required for the propagation of feature annotation.</text>
</comment>
<dbReference type="PROSITE" id="PS50070">
    <property type="entry name" value="KRINGLE_2"/>
    <property type="match status" value="1"/>
</dbReference>
<dbReference type="PRINTS" id="PR00018">
    <property type="entry name" value="KRINGLE"/>
</dbReference>
<reference evidence="5" key="1">
    <citation type="journal article" date="2010" name="Science">
        <title>Plasticity of animal genome architecture unmasked by rapid evolution of a pelagic tunicate.</title>
        <authorList>
            <person name="Denoeud F."/>
            <person name="Henriet S."/>
            <person name="Mungpakdee S."/>
            <person name="Aury J.M."/>
            <person name="Da Silva C."/>
            <person name="Brinkmann H."/>
            <person name="Mikhaleva J."/>
            <person name="Olsen L.C."/>
            <person name="Jubin C."/>
            <person name="Canestro C."/>
            <person name="Bouquet J.M."/>
            <person name="Danks G."/>
            <person name="Poulain J."/>
            <person name="Campsteijn C."/>
            <person name="Adamski M."/>
            <person name="Cross I."/>
            <person name="Yadetie F."/>
            <person name="Muffato M."/>
            <person name="Louis A."/>
            <person name="Butcher S."/>
            <person name="Tsagkogeorga G."/>
            <person name="Konrad A."/>
            <person name="Singh S."/>
            <person name="Jensen M.F."/>
            <person name="Cong E.H."/>
            <person name="Eikeseth-Otteraa H."/>
            <person name="Noel B."/>
            <person name="Anthouard V."/>
            <person name="Porcel B.M."/>
            <person name="Kachouri-Lafond R."/>
            <person name="Nishino A."/>
            <person name="Ugolini M."/>
            <person name="Chourrout P."/>
            <person name="Nishida H."/>
            <person name="Aasland R."/>
            <person name="Huzurbazar S."/>
            <person name="Westhof E."/>
            <person name="Delsuc F."/>
            <person name="Lehrach H."/>
            <person name="Reinhardt R."/>
            <person name="Weissenbach J."/>
            <person name="Roy S.W."/>
            <person name="Artiguenave F."/>
            <person name="Postlethwait J.H."/>
            <person name="Manak J.R."/>
            <person name="Thompson E.M."/>
            <person name="Jaillon O."/>
            <person name="Du Pasquier L."/>
            <person name="Boudinot P."/>
            <person name="Liberles D.A."/>
            <person name="Volff J.N."/>
            <person name="Philippe H."/>
            <person name="Lenhard B."/>
            <person name="Roest Crollius H."/>
            <person name="Wincker P."/>
            <person name="Chourrout D."/>
        </authorList>
    </citation>
    <scope>NUCLEOTIDE SEQUENCE [LARGE SCALE GENOMIC DNA]</scope>
</reference>
<dbReference type="Pfam" id="PF00051">
    <property type="entry name" value="Kringle"/>
    <property type="match status" value="1"/>
</dbReference>
<organism evidence="5">
    <name type="scientific">Oikopleura dioica</name>
    <name type="common">Tunicate</name>
    <dbReference type="NCBI Taxonomy" id="34765"/>
    <lineage>
        <taxon>Eukaryota</taxon>
        <taxon>Metazoa</taxon>
        <taxon>Chordata</taxon>
        <taxon>Tunicata</taxon>
        <taxon>Appendicularia</taxon>
        <taxon>Copelata</taxon>
        <taxon>Oikopleuridae</taxon>
        <taxon>Oikopleura</taxon>
    </lineage>
</organism>
<name>E4YB22_OIKDI</name>
<dbReference type="SMART" id="SM00130">
    <property type="entry name" value="KR"/>
    <property type="match status" value="1"/>
</dbReference>
<evidence type="ECO:0000259" key="4">
    <source>
        <dbReference type="PROSITE" id="PS50070"/>
    </source>
</evidence>
<dbReference type="SUPFAM" id="SSF57440">
    <property type="entry name" value="Kringle-like"/>
    <property type="match status" value="1"/>
</dbReference>
<proteinExistence type="predicted"/>
<evidence type="ECO:0000256" key="1">
    <source>
        <dbReference type="ARBA" id="ARBA00022572"/>
    </source>
</evidence>
<accession>E4YB22</accession>
<dbReference type="EMBL" id="FN654369">
    <property type="protein sequence ID" value="CBY32759.1"/>
    <property type="molecule type" value="Genomic_DNA"/>
</dbReference>
<keyword evidence="1 3" id="KW-0420">Kringle</keyword>
<dbReference type="AlphaFoldDB" id="E4YB22"/>
<feature type="domain" description="Kringle" evidence="4">
    <location>
        <begin position="94"/>
        <end position="171"/>
    </location>
</feature>
<evidence type="ECO:0000256" key="3">
    <source>
        <dbReference type="PROSITE-ProRule" id="PRU00121"/>
    </source>
</evidence>
<dbReference type="InterPro" id="IPR038178">
    <property type="entry name" value="Kringle_sf"/>
</dbReference>
<evidence type="ECO:0000256" key="2">
    <source>
        <dbReference type="ARBA" id="ARBA00023157"/>
    </source>
</evidence>
<dbReference type="InterPro" id="IPR018056">
    <property type="entry name" value="Kringle_CS"/>
</dbReference>
<protein>
    <recommendedName>
        <fullName evidence="4">Kringle domain-containing protein</fullName>
    </recommendedName>
</protein>
<keyword evidence="2 3" id="KW-1015">Disulfide bond</keyword>
<dbReference type="CDD" id="cd00108">
    <property type="entry name" value="KR"/>
    <property type="match status" value="1"/>
</dbReference>
<dbReference type="Gene3D" id="2.40.20.10">
    <property type="entry name" value="Plasminogen Kringle 4"/>
    <property type="match status" value="1"/>
</dbReference>
<dbReference type="InterPro" id="IPR013806">
    <property type="entry name" value="Kringle-like"/>
</dbReference>
<gene>
    <name evidence="5" type="ORF">GSOID_T00032106001</name>
</gene>
<dbReference type="PANTHER" id="PTHR24261:SF7">
    <property type="entry name" value="KRINGLE DOMAIN-CONTAINING PROTEIN"/>
    <property type="match status" value="1"/>
</dbReference>
<dbReference type="PROSITE" id="PS00021">
    <property type="entry name" value="KRINGLE_1"/>
    <property type="match status" value="1"/>
</dbReference>
<dbReference type="PANTHER" id="PTHR24261">
    <property type="entry name" value="PLASMINOGEN-RELATED"/>
    <property type="match status" value="1"/>
</dbReference>